<gene>
    <name evidence="1" type="ORF">C8F04DRAFT_909755</name>
</gene>
<keyword evidence="2" id="KW-1185">Reference proteome</keyword>
<name>A0AAD6SXQ8_9AGAR</name>
<protein>
    <submittedName>
        <fullName evidence="1">Uncharacterized protein</fullName>
    </submittedName>
</protein>
<evidence type="ECO:0000313" key="1">
    <source>
        <dbReference type="EMBL" id="KAJ7035760.1"/>
    </source>
</evidence>
<organism evidence="1 2">
    <name type="scientific">Mycena alexandri</name>
    <dbReference type="NCBI Taxonomy" id="1745969"/>
    <lineage>
        <taxon>Eukaryota</taxon>
        <taxon>Fungi</taxon>
        <taxon>Dikarya</taxon>
        <taxon>Basidiomycota</taxon>
        <taxon>Agaricomycotina</taxon>
        <taxon>Agaricomycetes</taxon>
        <taxon>Agaricomycetidae</taxon>
        <taxon>Agaricales</taxon>
        <taxon>Marasmiineae</taxon>
        <taxon>Mycenaceae</taxon>
        <taxon>Mycena</taxon>
    </lineage>
</organism>
<sequence length="61" mass="7161">QSLMFKFNVQHACHTAKCAATGQRLRIRERVESDTMENFIEHEPLDRFIINSHAFHNAHLL</sequence>
<proteinExistence type="predicted"/>
<feature type="non-terminal residue" evidence="1">
    <location>
        <position position="1"/>
    </location>
</feature>
<reference evidence="1" key="1">
    <citation type="submission" date="2023-03" db="EMBL/GenBank/DDBJ databases">
        <title>Massive genome expansion in bonnet fungi (Mycena s.s.) driven by repeated elements and novel gene families across ecological guilds.</title>
        <authorList>
            <consortium name="Lawrence Berkeley National Laboratory"/>
            <person name="Harder C.B."/>
            <person name="Miyauchi S."/>
            <person name="Viragh M."/>
            <person name="Kuo A."/>
            <person name="Thoen E."/>
            <person name="Andreopoulos B."/>
            <person name="Lu D."/>
            <person name="Skrede I."/>
            <person name="Drula E."/>
            <person name="Henrissat B."/>
            <person name="Morin E."/>
            <person name="Kohler A."/>
            <person name="Barry K."/>
            <person name="LaButti K."/>
            <person name="Morin E."/>
            <person name="Salamov A."/>
            <person name="Lipzen A."/>
            <person name="Mereny Z."/>
            <person name="Hegedus B."/>
            <person name="Baldrian P."/>
            <person name="Stursova M."/>
            <person name="Weitz H."/>
            <person name="Taylor A."/>
            <person name="Grigoriev I.V."/>
            <person name="Nagy L.G."/>
            <person name="Martin F."/>
            <person name="Kauserud H."/>
        </authorList>
    </citation>
    <scope>NUCLEOTIDE SEQUENCE</scope>
    <source>
        <strain evidence="1">CBHHK200</strain>
    </source>
</reference>
<dbReference type="AlphaFoldDB" id="A0AAD6SXQ8"/>
<dbReference type="EMBL" id="JARJCM010000048">
    <property type="protein sequence ID" value="KAJ7035760.1"/>
    <property type="molecule type" value="Genomic_DNA"/>
</dbReference>
<accession>A0AAD6SXQ8</accession>
<evidence type="ECO:0000313" key="2">
    <source>
        <dbReference type="Proteomes" id="UP001218188"/>
    </source>
</evidence>
<feature type="non-terminal residue" evidence="1">
    <location>
        <position position="61"/>
    </location>
</feature>
<dbReference type="Proteomes" id="UP001218188">
    <property type="component" value="Unassembled WGS sequence"/>
</dbReference>
<comment type="caution">
    <text evidence="1">The sequence shown here is derived from an EMBL/GenBank/DDBJ whole genome shotgun (WGS) entry which is preliminary data.</text>
</comment>